<dbReference type="EMBL" id="VNKQ01000004">
    <property type="protein sequence ID" value="KAG0651693.1"/>
    <property type="molecule type" value="Genomic_DNA"/>
</dbReference>
<gene>
    <name evidence="3" type="ORF">D0Z07_2033</name>
</gene>
<evidence type="ECO:0000313" key="4">
    <source>
        <dbReference type="Proteomes" id="UP000785200"/>
    </source>
</evidence>
<dbReference type="Proteomes" id="UP000785200">
    <property type="component" value="Unassembled WGS sequence"/>
</dbReference>
<keyword evidence="2" id="KW-0812">Transmembrane</keyword>
<feature type="transmembrane region" description="Helical" evidence="2">
    <location>
        <begin position="125"/>
        <end position="145"/>
    </location>
</feature>
<feature type="non-terminal residue" evidence="3">
    <location>
        <position position="1"/>
    </location>
</feature>
<dbReference type="InterPro" id="IPR040410">
    <property type="entry name" value="UPF0658_Golgi"/>
</dbReference>
<accession>A0A9P6VQA9</accession>
<keyword evidence="4" id="KW-1185">Reference proteome</keyword>
<dbReference type="PANTHER" id="PTHR34391">
    <property type="entry name" value="UPF0658 GOLGI APPARATUS MEMBRANE PROTEIN C1952.10C-RELATED"/>
    <property type="match status" value="1"/>
</dbReference>
<comment type="caution">
    <text evidence="3">The sequence shown here is derived from an EMBL/GenBank/DDBJ whole genome shotgun (WGS) entry which is preliminary data.</text>
</comment>
<feature type="region of interest" description="Disordered" evidence="1">
    <location>
        <begin position="370"/>
        <end position="389"/>
    </location>
</feature>
<proteinExistence type="predicted"/>
<reference evidence="3" key="1">
    <citation type="submission" date="2019-07" db="EMBL/GenBank/DDBJ databases">
        <title>Hyphodiscus hymeniophilus genome sequencing and assembly.</title>
        <authorList>
            <person name="Kramer G."/>
            <person name="Nodwell J."/>
        </authorList>
    </citation>
    <scope>NUCLEOTIDE SEQUENCE</scope>
    <source>
        <strain evidence="3">ATCC 34498</strain>
    </source>
</reference>
<keyword evidence="2" id="KW-1133">Transmembrane helix</keyword>
<organism evidence="3 4">
    <name type="scientific">Hyphodiscus hymeniophilus</name>
    <dbReference type="NCBI Taxonomy" id="353542"/>
    <lineage>
        <taxon>Eukaryota</taxon>
        <taxon>Fungi</taxon>
        <taxon>Dikarya</taxon>
        <taxon>Ascomycota</taxon>
        <taxon>Pezizomycotina</taxon>
        <taxon>Leotiomycetes</taxon>
        <taxon>Helotiales</taxon>
        <taxon>Hyphodiscaceae</taxon>
        <taxon>Hyphodiscus</taxon>
    </lineage>
</organism>
<feature type="transmembrane region" description="Helical" evidence="2">
    <location>
        <begin position="283"/>
        <end position="304"/>
    </location>
</feature>
<dbReference type="PANTHER" id="PTHR34391:SF1">
    <property type="entry name" value="UPF0658 GOLGI APPARATUS MEMBRANE PROTEIN C1952.10C-RELATED"/>
    <property type="match status" value="1"/>
</dbReference>
<dbReference type="OrthoDB" id="2448307at2759"/>
<feature type="transmembrane region" description="Helical" evidence="2">
    <location>
        <begin position="257"/>
        <end position="276"/>
    </location>
</feature>
<feature type="transmembrane region" description="Helical" evidence="2">
    <location>
        <begin position="324"/>
        <end position="347"/>
    </location>
</feature>
<feature type="transmembrane region" description="Helical" evidence="2">
    <location>
        <begin position="52"/>
        <end position="79"/>
    </location>
</feature>
<evidence type="ECO:0000256" key="2">
    <source>
        <dbReference type="SAM" id="Phobius"/>
    </source>
</evidence>
<name>A0A9P6VQA9_9HELO</name>
<dbReference type="AlphaFoldDB" id="A0A9P6VQA9"/>
<feature type="transmembrane region" description="Helical" evidence="2">
    <location>
        <begin position="99"/>
        <end position="118"/>
    </location>
</feature>
<evidence type="ECO:0000256" key="1">
    <source>
        <dbReference type="SAM" id="MobiDB-lite"/>
    </source>
</evidence>
<sequence length="389" mass="44346">NTANVAYRHESRKSLLESDPAYLGGYHNREGLAPPVAGAGSRRSIMYRPKTLWTWAFLLTTTVQAMIVLALESYIFAKFQLSLVHGVPNPTSDQNKKTIPTYLTLFIFGFLYQVVLVYDSLRLKNTIQVIGLCMYNGGMLIYAAIQYDQIQKAINYLEGNGFIQAGNPIWNVIRPYLLAVPCIIAFFSLVMSFEAWKLYDEFAWTIYKHISADLRMKRRFLTFQIFITLLKFDFFFFLGFTVQFVVIVSNIGDAEKWVTVAAIPVTIIILLLAAFWTRRENKVGMLITIVLFFGGMAYFIFKLARMYSPSRAKDYLPVRKNLTSFAVLTIILIVMTIINACACMANFNKGLKPHITKRKMGSEEEKIDNMTELPDLKHGNPASSRMTID</sequence>
<feature type="transmembrane region" description="Helical" evidence="2">
    <location>
        <begin position="220"/>
        <end position="245"/>
    </location>
</feature>
<evidence type="ECO:0000313" key="3">
    <source>
        <dbReference type="EMBL" id="KAG0651693.1"/>
    </source>
</evidence>
<keyword evidence="2" id="KW-0472">Membrane</keyword>
<feature type="transmembrane region" description="Helical" evidence="2">
    <location>
        <begin position="176"/>
        <end position="199"/>
    </location>
</feature>
<protein>
    <submittedName>
        <fullName evidence="3">Golgi apparatus membrane</fullName>
    </submittedName>
</protein>
<dbReference type="GO" id="GO:0005794">
    <property type="term" value="C:Golgi apparatus"/>
    <property type="evidence" value="ECO:0007669"/>
    <property type="project" value="TreeGrafter"/>
</dbReference>